<dbReference type="Gene3D" id="1.25.40.10">
    <property type="entry name" value="Tetratricopeptide repeat domain"/>
    <property type="match status" value="2"/>
</dbReference>
<feature type="signal peptide" evidence="1">
    <location>
        <begin position="1"/>
        <end position="21"/>
    </location>
</feature>
<protein>
    <submittedName>
        <fullName evidence="2">Tetratricopeptide repeat-containing protein</fullName>
    </submittedName>
</protein>
<proteinExistence type="predicted"/>
<organism evidence="2 3">
    <name type="scientific">Alkalimonas amylolytica</name>
    <dbReference type="NCBI Taxonomy" id="152573"/>
    <lineage>
        <taxon>Bacteria</taxon>
        <taxon>Pseudomonadati</taxon>
        <taxon>Pseudomonadota</taxon>
        <taxon>Gammaproteobacteria</taxon>
        <taxon>Alkalimonas</taxon>
    </lineage>
</organism>
<dbReference type="Proteomes" id="UP000198773">
    <property type="component" value="Unassembled WGS sequence"/>
</dbReference>
<dbReference type="RefSeq" id="WP_091342393.1">
    <property type="nucleotide sequence ID" value="NZ_FNRM01000004.1"/>
</dbReference>
<evidence type="ECO:0000256" key="1">
    <source>
        <dbReference type="SAM" id="SignalP"/>
    </source>
</evidence>
<reference evidence="2 3" key="1">
    <citation type="submission" date="2016-10" db="EMBL/GenBank/DDBJ databases">
        <authorList>
            <person name="de Groot N.N."/>
        </authorList>
    </citation>
    <scope>NUCLEOTIDE SEQUENCE [LARGE SCALE GENOMIC DNA]</scope>
    <source>
        <strain evidence="2 3">CGMCC 1.3430</strain>
    </source>
</reference>
<dbReference type="SMART" id="SM00028">
    <property type="entry name" value="TPR"/>
    <property type="match status" value="2"/>
</dbReference>
<evidence type="ECO:0000313" key="3">
    <source>
        <dbReference type="Proteomes" id="UP000198773"/>
    </source>
</evidence>
<dbReference type="Pfam" id="PF13181">
    <property type="entry name" value="TPR_8"/>
    <property type="match status" value="1"/>
</dbReference>
<dbReference type="AlphaFoldDB" id="A0A1H4CKN4"/>
<dbReference type="InterPro" id="IPR011990">
    <property type="entry name" value="TPR-like_helical_dom_sf"/>
</dbReference>
<keyword evidence="1" id="KW-0732">Signal</keyword>
<feature type="chain" id="PRO_5011598721" evidence="1">
    <location>
        <begin position="22"/>
        <end position="334"/>
    </location>
</feature>
<sequence>MVTTNKLLIAAALCWVGVSQAAQAPLEQARQLLEQQDYQQVQQLLQPLQRSLGKQAEFWYLQGRAAHGLQDTAAAEKHLKKAAELQSDQADYQFWYGQSSCNQAQNVTMLRARGFAIRCRDAFAAAAALEPENLTYQRALAQFHIQAPSIAGGDKKEALSIAQRVRQWDALQGDLLELEVHVANQDQAAFEALVGGSELLQARPEPFVLRGMYQQRQGSHEQAISEFEQATQLSIDPDDKTAVAQVLTAWYQLGRSALVGKTQLEKGIAALQHYRTQLDTAQFTALPDMDWADLRLAQLYLLQDETELALALLEPLKASSQEQRILDEISKLSL</sequence>
<dbReference type="EMBL" id="FNRM01000004">
    <property type="protein sequence ID" value="SEA60883.1"/>
    <property type="molecule type" value="Genomic_DNA"/>
</dbReference>
<dbReference type="OrthoDB" id="192575at2"/>
<dbReference type="SUPFAM" id="SSF48452">
    <property type="entry name" value="TPR-like"/>
    <property type="match status" value="1"/>
</dbReference>
<accession>A0A1H4CKN4</accession>
<gene>
    <name evidence="2" type="ORF">SAMN04488051_104206</name>
</gene>
<keyword evidence="3" id="KW-1185">Reference proteome</keyword>
<evidence type="ECO:0000313" key="2">
    <source>
        <dbReference type="EMBL" id="SEA60883.1"/>
    </source>
</evidence>
<name>A0A1H4CKN4_ALKAM</name>
<dbReference type="InterPro" id="IPR019734">
    <property type="entry name" value="TPR_rpt"/>
</dbReference>
<dbReference type="STRING" id="152573.SAMN04488051_104206"/>